<accession>B9TM09</accession>
<feature type="non-terminal residue" evidence="1">
    <location>
        <position position="56"/>
    </location>
</feature>
<dbReference type="EMBL" id="EQ987829">
    <property type="protein sequence ID" value="EEF23107.1"/>
    <property type="molecule type" value="Genomic_DNA"/>
</dbReference>
<gene>
    <name evidence="1" type="ORF">RCOM_1911090</name>
</gene>
<dbReference type="Proteomes" id="UP000008311">
    <property type="component" value="Unassembled WGS sequence"/>
</dbReference>
<reference evidence="2" key="1">
    <citation type="journal article" date="2010" name="Nat. Biotechnol.">
        <title>Draft genome sequence of the oilseed species Ricinus communis.</title>
        <authorList>
            <person name="Chan A.P."/>
            <person name="Crabtree J."/>
            <person name="Zhao Q."/>
            <person name="Lorenzi H."/>
            <person name="Orvis J."/>
            <person name="Puiu D."/>
            <person name="Melake-Berhan A."/>
            <person name="Jones K.M."/>
            <person name="Redman J."/>
            <person name="Chen G."/>
            <person name="Cahoon E.B."/>
            <person name="Gedil M."/>
            <person name="Stanke M."/>
            <person name="Haas B.J."/>
            <person name="Wortman J.R."/>
            <person name="Fraser-Liggett C.M."/>
            <person name="Ravel J."/>
            <person name="Rabinowicz P.D."/>
        </authorList>
    </citation>
    <scope>NUCLEOTIDE SEQUENCE [LARGE SCALE GENOMIC DNA]</scope>
    <source>
        <strain evidence="2">cv. Hale</strain>
    </source>
</reference>
<evidence type="ECO:0000313" key="1">
    <source>
        <dbReference type="EMBL" id="EEF23107.1"/>
    </source>
</evidence>
<sequence length="56" mass="6356">MPAVISGSAGGCCCGRPRGRAGRRRRRPGSCRWRGRRGCRWRGQPVRRPRRRPAGR</sequence>
<dbReference type="AlphaFoldDB" id="B9TM09"/>
<name>B9TM09_RICCO</name>
<keyword evidence="2" id="KW-1185">Reference proteome</keyword>
<protein>
    <submittedName>
        <fullName evidence="1">Uncharacterized protein</fullName>
    </submittedName>
</protein>
<proteinExistence type="predicted"/>
<evidence type="ECO:0000313" key="2">
    <source>
        <dbReference type="Proteomes" id="UP000008311"/>
    </source>
</evidence>
<dbReference type="InParanoid" id="B9TM09"/>
<organism evidence="1 2">
    <name type="scientific">Ricinus communis</name>
    <name type="common">Castor bean</name>
    <dbReference type="NCBI Taxonomy" id="3988"/>
    <lineage>
        <taxon>Eukaryota</taxon>
        <taxon>Viridiplantae</taxon>
        <taxon>Streptophyta</taxon>
        <taxon>Embryophyta</taxon>
        <taxon>Tracheophyta</taxon>
        <taxon>Spermatophyta</taxon>
        <taxon>Magnoliopsida</taxon>
        <taxon>eudicotyledons</taxon>
        <taxon>Gunneridae</taxon>
        <taxon>Pentapetalae</taxon>
        <taxon>rosids</taxon>
        <taxon>fabids</taxon>
        <taxon>Malpighiales</taxon>
        <taxon>Euphorbiaceae</taxon>
        <taxon>Acalyphoideae</taxon>
        <taxon>Acalypheae</taxon>
        <taxon>Ricinus</taxon>
    </lineage>
</organism>